<evidence type="ECO:0000313" key="4">
    <source>
        <dbReference type="Proteomes" id="UP000183315"/>
    </source>
</evidence>
<dbReference type="AlphaFoldDB" id="A0A1H6VWC0"/>
<gene>
    <name evidence="3" type="ORF">SAMN05421637_0735</name>
</gene>
<evidence type="ECO:0000256" key="1">
    <source>
        <dbReference type="ARBA" id="ARBA00006817"/>
    </source>
</evidence>
<accession>A0A1H6VWC0</accession>
<dbReference type="Pfam" id="PF08327">
    <property type="entry name" value="AHSA1"/>
    <property type="match status" value="1"/>
</dbReference>
<dbReference type="OrthoDB" id="8117292at2"/>
<dbReference type="RefSeq" id="WP_052406098.1">
    <property type="nucleotide sequence ID" value="NZ_BBLU01000017.1"/>
</dbReference>
<dbReference type="eggNOG" id="COG3832">
    <property type="taxonomic scope" value="Bacteria"/>
</dbReference>
<evidence type="ECO:0000313" key="3">
    <source>
        <dbReference type="EMBL" id="SEJ08913.1"/>
    </source>
</evidence>
<sequence length="163" mass="17919">MDPDQIDPATEGRVLSPDDGDYLRFEREFAQPPAEVWAALTDPDRNATWGFRTGFEPREGGLVTTYDGGAGEVLAWDEPHALEYAWDGYGGRWQVRIAIAEHGDGAYLTFDHVAPDPASPDIAAGWHWHLDRLALHLAGGTPPVVDSDAHFEELQRLYAHAGG</sequence>
<dbReference type="EMBL" id="FNZI01000002">
    <property type="protein sequence ID" value="SEJ08913.1"/>
    <property type="molecule type" value="Genomic_DNA"/>
</dbReference>
<dbReference type="Gene3D" id="3.30.530.20">
    <property type="match status" value="1"/>
</dbReference>
<dbReference type="CDD" id="cd08899">
    <property type="entry name" value="SRPBCC_CalC_Aha1-like_6"/>
    <property type="match status" value="1"/>
</dbReference>
<reference evidence="4" key="1">
    <citation type="submission" date="2016-10" db="EMBL/GenBank/DDBJ databases">
        <authorList>
            <person name="Varghese N."/>
        </authorList>
    </citation>
    <scope>NUCLEOTIDE SEQUENCE [LARGE SCALE GENOMIC DNA]</scope>
    <source>
        <strain evidence="4">DSM 24868</strain>
    </source>
</reference>
<organism evidence="3 4">
    <name type="scientific">Demequina mangrovi</name>
    <dbReference type="NCBI Taxonomy" id="1043493"/>
    <lineage>
        <taxon>Bacteria</taxon>
        <taxon>Bacillati</taxon>
        <taxon>Actinomycetota</taxon>
        <taxon>Actinomycetes</taxon>
        <taxon>Micrococcales</taxon>
        <taxon>Demequinaceae</taxon>
        <taxon>Demequina</taxon>
    </lineage>
</organism>
<dbReference type="STRING" id="1043493.SAMN05421637_0735"/>
<keyword evidence="4" id="KW-1185">Reference proteome</keyword>
<dbReference type="Proteomes" id="UP000183315">
    <property type="component" value="Unassembled WGS sequence"/>
</dbReference>
<name>A0A1H6VWC0_9MICO</name>
<dbReference type="InterPro" id="IPR023393">
    <property type="entry name" value="START-like_dom_sf"/>
</dbReference>
<comment type="similarity">
    <text evidence="1">Belongs to the AHA1 family.</text>
</comment>
<protein>
    <submittedName>
        <fullName evidence="3">Uncharacterized conserved protein YndB, AHSA1/START domain</fullName>
    </submittedName>
</protein>
<dbReference type="InterPro" id="IPR013538">
    <property type="entry name" value="ASHA1/2-like_C"/>
</dbReference>
<evidence type="ECO:0000259" key="2">
    <source>
        <dbReference type="Pfam" id="PF08327"/>
    </source>
</evidence>
<proteinExistence type="inferred from homology"/>
<feature type="domain" description="Activator of Hsp90 ATPase homologue 1/2-like C-terminal" evidence="2">
    <location>
        <begin position="32"/>
        <end position="137"/>
    </location>
</feature>
<dbReference type="SUPFAM" id="SSF55961">
    <property type="entry name" value="Bet v1-like"/>
    <property type="match status" value="1"/>
</dbReference>